<protein>
    <submittedName>
        <fullName evidence="1">Protein containing DUF343</fullName>
    </submittedName>
</protein>
<dbReference type="STRING" id="1838285.SCAL_001169"/>
<dbReference type="Gene3D" id="2.20.25.10">
    <property type="match status" value="1"/>
</dbReference>
<evidence type="ECO:0000313" key="1">
    <source>
        <dbReference type="EMBL" id="OFV67794.1"/>
    </source>
</evidence>
<accession>A0A1F2P9L8</accession>
<reference evidence="1" key="1">
    <citation type="submission" date="2016-05" db="EMBL/GenBank/DDBJ databases">
        <title>Microbial consortia oxidize butane by reversing methanogenesis.</title>
        <authorList>
            <person name="Laso-Perez R."/>
            <person name="Richter M."/>
            <person name="Wegener G."/>
            <person name="Musat F."/>
        </authorList>
    </citation>
    <scope>NUCLEOTIDE SEQUENCE [LARGE SCALE GENOMIC DNA]</scope>
    <source>
        <strain evidence="1">BOX2</strain>
    </source>
</reference>
<dbReference type="InterPro" id="IPR005651">
    <property type="entry name" value="Trm112-like"/>
</dbReference>
<evidence type="ECO:0000313" key="2">
    <source>
        <dbReference type="Proteomes" id="UP000186940"/>
    </source>
</evidence>
<gene>
    <name evidence="1" type="ORF">SCAL_001169</name>
</gene>
<organism evidence="1 2">
    <name type="scientific">Candidatus Syntropharchaeum caldarium</name>
    <dbReference type="NCBI Taxonomy" id="1838285"/>
    <lineage>
        <taxon>Archaea</taxon>
        <taxon>Methanobacteriati</taxon>
        <taxon>Methanobacteriota</taxon>
        <taxon>Stenosarchaea group</taxon>
        <taxon>Methanomicrobia</taxon>
        <taxon>Methanosarcinales</taxon>
        <taxon>ANME-2 cluster</taxon>
        <taxon>Candidatus Syntropharchaeum</taxon>
    </lineage>
</organism>
<dbReference type="SUPFAM" id="SSF158997">
    <property type="entry name" value="Trm112p-like"/>
    <property type="match status" value="1"/>
</dbReference>
<comment type="caution">
    <text evidence="1">The sequence shown here is derived from an EMBL/GenBank/DDBJ whole genome shotgun (WGS) entry which is preliminary data.</text>
</comment>
<dbReference type="Pfam" id="PF03966">
    <property type="entry name" value="Trm112p"/>
    <property type="match status" value="1"/>
</dbReference>
<dbReference type="PANTHER" id="PTHR33505:SF4">
    <property type="entry name" value="PROTEIN PREY, MITOCHONDRIAL"/>
    <property type="match status" value="1"/>
</dbReference>
<sequence length="59" mass="6644">MKRELMEILACPICKGELELDVTVENDEIEEGILRCDACNESYPIKDGIPNLLPPELRA</sequence>
<name>A0A1F2P9L8_9EURY</name>
<dbReference type="NCBIfam" id="NF038101">
    <property type="entry name" value="Trm112_arch"/>
    <property type="match status" value="1"/>
</dbReference>
<keyword evidence="2" id="KW-1185">Reference proteome</keyword>
<dbReference type="EMBL" id="LYOS01000003">
    <property type="protein sequence ID" value="OFV67794.1"/>
    <property type="molecule type" value="Genomic_DNA"/>
</dbReference>
<dbReference type="Proteomes" id="UP000186940">
    <property type="component" value="Unassembled WGS sequence"/>
</dbReference>
<proteinExistence type="predicted"/>
<dbReference type="AlphaFoldDB" id="A0A1F2P9L8"/>
<dbReference type="PANTHER" id="PTHR33505">
    <property type="entry name" value="ZGC:162634"/>
    <property type="match status" value="1"/>
</dbReference>